<feature type="region of interest" description="Disordered" evidence="1">
    <location>
        <begin position="428"/>
        <end position="468"/>
    </location>
</feature>
<gene>
    <name evidence="2" type="ORF">C8A03DRAFT_37891</name>
</gene>
<protein>
    <submittedName>
        <fullName evidence="2">Uncharacterized protein</fullName>
    </submittedName>
</protein>
<dbReference type="Proteomes" id="UP001303760">
    <property type="component" value="Unassembled WGS sequence"/>
</dbReference>
<name>A0AAN7HAQ9_9PEZI</name>
<evidence type="ECO:0000313" key="3">
    <source>
        <dbReference type="Proteomes" id="UP001303760"/>
    </source>
</evidence>
<dbReference type="AlphaFoldDB" id="A0AAN7HAQ9"/>
<comment type="caution">
    <text evidence="2">The sequence shown here is derived from an EMBL/GenBank/DDBJ whole genome shotgun (WGS) entry which is preliminary data.</text>
</comment>
<keyword evidence="3" id="KW-1185">Reference proteome</keyword>
<evidence type="ECO:0000256" key="1">
    <source>
        <dbReference type="SAM" id="MobiDB-lite"/>
    </source>
</evidence>
<reference evidence="2" key="2">
    <citation type="submission" date="2023-05" db="EMBL/GenBank/DDBJ databases">
        <authorList>
            <consortium name="Lawrence Berkeley National Laboratory"/>
            <person name="Steindorff A."/>
            <person name="Hensen N."/>
            <person name="Bonometti L."/>
            <person name="Westerberg I."/>
            <person name="Brannstrom I.O."/>
            <person name="Guillou S."/>
            <person name="Cros-Aarteil S."/>
            <person name="Calhoun S."/>
            <person name="Haridas S."/>
            <person name="Kuo A."/>
            <person name="Mondo S."/>
            <person name="Pangilinan J."/>
            <person name="Riley R."/>
            <person name="Labutti K."/>
            <person name="Andreopoulos B."/>
            <person name="Lipzen A."/>
            <person name="Chen C."/>
            <person name="Yanf M."/>
            <person name="Daum C."/>
            <person name="Ng V."/>
            <person name="Clum A."/>
            <person name="Ohm R."/>
            <person name="Martin F."/>
            <person name="Silar P."/>
            <person name="Natvig D."/>
            <person name="Lalanne C."/>
            <person name="Gautier V."/>
            <person name="Ament-Velasquez S.L."/>
            <person name="Kruys A."/>
            <person name="Hutchinson M.I."/>
            <person name="Powell A.J."/>
            <person name="Barry K."/>
            <person name="Miller A.N."/>
            <person name="Grigoriev I.V."/>
            <person name="Debuchy R."/>
            <person name="Gladieux P."/>
            <person name="Thoren M.H."/>
            <person name="Johannesson H."/>
        </authorList>
    </citation>
    <scope>NUCLEOTIDE SEQUENCE</scope>
    <source>
        <strain evidence="2">CBS 532.94</strain>
    </source>
</reference>
<dbReference type="EMBL" id="MU860383">
    <property type="protein sequence ID" value="KAK4234335.1"/>
    <property type="molecule type" value="Genomic_DNA"/>
</dbReference>
<organism evidence="2 3">
    <name type="scientific">Achaetomium macrosporum</name>
    <dbReference type="NCBI Taxonomy" id="79813"/>
    <lineage>
        <taxon>Eukaryota</taxon>
        <taxon>Fungi</taxon>
        <taxon>Dikarya</taxon>
        <taxon>Ascomycota</taxon>
        <taxon>Pezizomycotina</taxon>
        <taxon>Sordariomycetes</taxon>
        <taxon>Sordariomycetidae</taxon>
        <taxon>Sordariales</taxon>
        <taxon>Chaetomiaceae</taxon>
        <taxon>Achaetomium</taxon>
    </lineage>
</organism>
<feature type="compositionally biased region" description="Acidic residues" evidence="1">
    <location>
        <begin position="445"/>
        <end position="455"/>
    </location>
</feature>
<feature type="compositionally biased region" description="Basic and acidic residues" evidence="1">
    <location>
        <begin position="68"/>
        <end position="80"/>
    </location>
</feature>
<evidence type="ECO:0000313" key="2">
    <source>
        <dbReference type="EMBL" id="KAK4234335.1"/>
    </source>
</evidence>
<feature type="region of interest" description="Disordered" evidence="1">
    <location>
        <begin position="100"/>
        <end position="142"/>
    </location>
</feature>
<sequence>MDSGHGHKRECNVDCNCSHISLFWLPAAAQPSTFTPFVRIPPSRGARTMAQTNQSTEREPPEPSSKAHQAEEHSKREREQGTIADNDAAAQSTCISGEDQATGASTAALPGHSSDSGEPDPCHATLGNNCEPPHVPSTDYPIPPNYAADIDTAAGTIPPDTNCPDDAGVENTYTTYRPEDGSTGYCRKCNSALATTADAATQTDDDWEHTTRDSGIPHTIRIANAIEERRRLHQASLDRKFQAQDGELRVICMMRPADGETRSGVSASESILAHGLASRIKAQLHRDPPTLRELQDIAEVVELKETEIIGSEHARLNDRNYHSDQLAATLQSWGKAQDLPLQLGYLQLLGGDQKEYQILRADGKLAQPQTVWIHWENTHWDGLARKLPNDTIPDIDAVSDGDTIAYSEAIDSDEEKAWWESKELGPSTADGVALDDGVPGCDGDYGSDSDYDSEYDSGSKYDPEDSHESDFILTSDVLDSAWEYMAEDAMEGEMAVDAEAQPVPSAPATDIANIWDEAFGAIDIHERTVQTLLFYAGIQETQLNNIRLDVIRKIVNAKTKAFLVQDHWVHDGTLYLTVAPDSAFPPCRQQNLLSQAIAAPQQVRVENHKRNQISIPHDQEWKRRQCLALLLRYHIGLNPAVLLAVIDWLQQHQGSWAMLPEPDDKALQPPLSPR</sequence>
<accession>A0AAN7HAQ9</accession>
<feature type="region of interest" description="Disordered" evidence="1">
    <location>
        <begin position="38"/>
        <end position="86"/>
    </location>
</feature>
<feature type="compositionally biased region" description="Basic and acidic residues" evidence="1">
    <location>
        <begin position="457"/>
        <end position="468"/>
    </location>
</feature>
<proteinExistence type="predicted"/>
<reference evidence="2" key="1">
    <citation type="journal article" date="2023" name="Mol. Phylogenet. Evol.">
        <title>Genome-scale phylogeny and comparative genomics of the fungal order Sordariales.</title>
        <authorList>
            <person name="Hensen N."/>
            <person name="Bonometti L."/>
            <person name="Westerberg I."/>
            <person name="Brannstrom I.O."/>
            <person name="Guillou S."/>
            <person name="Cros-Aarteil S."/>
            <person name="Calhoun S."/>
            <person name="Haridas S."/>
            <person name="Kuo A."/>
            <person name="Mondo S."/>
            <person name="Pangilinan J."/>
            <person name="Riley R."/>
            <person name="LaButti K."/>
            <person name="Andreopoulos B."/>
            <person name="Lipzen A."/>
            <person name="Chen C."/>
            <person name="Yan M."/>
            <person name="Daum C."/>
            <person name="Ng V."/>
            <person name="Clum A."/>
            <person name="Steindorff A."/>
            <person name="Ohm R.A."/>
            <person name="Martin F."/>
            <person name="Silar P."/>
            <person name="Natvig D.O."/>
            <person name="Lalanne C."/>
            <person name="Gautier V."/>
            <person name="Ament-Velasquez S.L."/>
            <person name="Kruys A."/>
            <person name="Hutchinson M.I."/>
            <person name="Powell A.J."/>
            <person name="Barry K."/>
            <person name="Miller A.N."/>
            <person name="Grigoriev I.V."/>
            <person name="Debuchy R."/>
            <person name="Gladieux P."/>
            <person name="Hiltunen Thoren M."/>
            <person name="Johannesson H."/>
        </authorList>
    </citation>
    <scope>NUCLEOTIDE SEQUENCE</scope>
    <source>
        <strain evidence="2">CBS 532.94</strain>
    </source>
</reference>